<evidence type="ECO:0000256" key="1">
    <source>
        <dbReference type="SAM" id="SignalP"/>
    </source>
</evidence>
<reference evidence="3" key="1">
    <citation type="journal article" date="2013" name="Nat. Genet.">
        <title>The duck genome and transcriptome provide insight into an avian influenza virus reservoir species.</title>
        <authorList>
            <person name="Huang Y."/>
            <person name="Li Y."/>
            <person name="Burt D.W."/>
            <person name="Chen H."/>
            <person name="Zhang Y."/>
            <person name="Qian W."/>
            <person name="Kim H."/>
            <person name="Gan S."/>
            <person name="Zhao Y."/>
            <person name="Li J."/>
            <person name="Yi K."/>
            <person name="Feng H."/>
            <person name="Zhu P."/>
            <person name="Li B."/>
            <person name="Liu Q."/>
            <person name="Fairley S."/>
            <person name="Magor K.E."/>
            <person name="Du Z."/>
            <person name="Hu X."/>
            <person name="Goodman L."/>
            <person name="Tafer H."/>
            <person name="Vignal A."/>
            <person name="Lee T."/>
            <person name="Kim K.W."/>
            <person name="Sheng Z."/>
            <person name="An Y."/>
            <person name="Searle S."/>
            <person name="Herrero J."/>
            <person name="Groenen M.A."/>
            <person name="Crooijmans R.P."/>
            <person name="Faraut T."/>
            <person name="Cai Q."/>
            <person name="Webster R.G."/>
            <person name="Aldridge J.R."/>
            <person name="Warren W.C."/>
            <person name="Bartschat S."/>
            <person name="Kehr S."/>
            <person name="Marz M."/>
            <person name="Stadler P.F."/>
            <person name="Smith J."/>
            <person name="Kraus R.H."/>
            <person name="Zhao Y."/>
            <person name="Ren L."/>
            <person name="Fei J."/>
            <person name="Morisson M."/>
            <person name="Kaiser P."/>
            <person name="Griffin D.K."/>
            <person name="Rao M."/>
            <person name="Pitel F."/>
            <person name="Wang J."/>
            <person name="Li N."/>
        </authorList>
    </citation>
    <scope>NUCLEOTIDE SEQUENCE [LARGE SCALE GENOMIC DNA]</scope>
</reference>
<organism evidence="2 3">
    <name type="scientific">Anas platyrhynchos</name>
    <name type="common">Mallard</name>
    <name type="synonym">Anas boschas</name>
    <dbReference type="NCBI Taxonomy" id="8839"/>
    <lineage>
        <taxon>Eukaryota</taxon>
        <taxon>Metazoa</taxon>
        <taxon>Chordata</taxon>
        <taxon>Craniata</taxon>
        <taxon>Vertebrata</taxon>
        <taxon>Euteleostomi</taxon>
        <taxon>Archelosauria</taxon>
        <taxon>Archosauria</taxon>
        <taxon>Dinosauria</taxon>
        <taxon>Saurischia</taxon>
        <taxon>Theropoda</taxon>
        <taxon>Coelurosauria</taxon>
        <taxon>Aves</taxon>
        <taxon>Neognathae</taxon>
        <taxon>Galloanserae</taxon>
        <taxon>Anseriformes</taxon>
        <taxon>Anatidae</taxon>
        <taxon>Anatinae</taxon>
        <taxon>Anas</taxon>
    </lineage>
</organism>
<dbReference type="AlphaFoldDB" id="R0JAY8"/>
<accession>R0JAY8</accession>
<dbReference type="EMBL" id="KB744958">
    <property type="protein sequence ID" value="EOA94146.1"/>
    <property type="molecule type" value="Genomic_DNA"/>
</dbReference>
<name>R0JAY8_ANAPL</name>
<keyword evidence="1" id="KW-0732">Signal</keyword>
<feature type="chain" id="PRO_5004343402" description="Secreted protein" evidence="1">
    <location>
        <begin position="24"/>
        <end position="160"/>
    </location>
</feature>
<gene>
    <name evidence="2" type="ORF">Anapl_17771</name>
</gene>
<keyword evidence="3" id="KW-1185">Reference proteome</keyword>
<evidence type="ECO:0000313" key="3">
    <source>
        <dbReference type="Proteomes" id="UP000296049"/>
    </source>
</evidence>
<proteinExistence type="predicted"/>
<protein>
    <recommendedName>
        <fullName evidence="4">Secreted protein</fullName>
    </recommendedName>
</protein>
<evidence type="ECO:0000313" key="2">
    <source>
        <dbReference type="EMBL" id="EOA94146.1"/>
    </source>
</evidence>
<dbReference type="Proteomes" id="UP000296049">
    <property type="component" value="Unassembled WGS sequence"/>
</dbReference>
<sequence>MGAQPGGSLAAALGRVLLAAVTAVWEKSRVLIVPVAPSCHQEPCCSYESELMSPCICQHSAGSPGRVPAGAGPIAGGCLAVRCLEVKSVVMAHLNSCEVHAVLWLQGYHRAAVASEATGCVHRLPALKVFMGLDVLCRDCCMNLGHRQRCPRNLRTWSAD</sequence>
<feature type="signal peptide" evidence="1">
    <location>
        <begin position="1"/>
        <end position="23"/>
    </location>
</feature>
<evidence type="ECO:0008006" key="4">
    <source>
        <dbReference type="Google" id="ProtNLM"/>
    </source>
</evidence>